<sequence length="140" mass="16797">MPAKPKPKPREHKPTPKQQKHKRIMPKQAFILTKEVMQRILEAQERKKFYEFLKKVNFFIGLKDPELKRFVNSEAMLYVLQVAHYIGLTAKETAEIFKYLYKNKPLINEIFTYMQMEDTLSIAEMLKNIRKLIKERRKVA</sequence>
<comment type="caution">
    <text evidence="2">The sequence shown here is derived from an EMBL/GenBank/DDBJ whole genome shotgun (WGS) entry which is preliminary data.</text>
</comment>
<accession>A0A497JKX9</accession>
<protein>
    <submittedName>
        <fullName evidence="2">Uncharacterized protein</fullName>
    </submittedName>
</protein>
<proteinExistence type="predicted"/>
<feature type="compositionally biased region" description="Basic residues" evidence="1">
    <location>
        <begin position="1"/>
        <end position="11"/>
    </location>
</feature>
<gene>
    <name evidence="2" type="ORF">DRO04_01135</name>
</gene>
<feature type="region of interest" description="Disordered" evidence="1">
    <location>
        <begin position="1"/>
        <end position="23"/>
    </location>
</feature>
<name>A0A497JKX9_9ARCH</name>
<evidence type="ECO:0000256" key="1">
    <source>
        <dbReference type="SAM" id="MobiDB-lite"/>
    </source>
</evidence>
<evidence type="ECO:0000313" key="3">
    <source>
        <dbReference type="Proteomes" id="UP000278031"/>
    </source>
</evidence>
<dbReference type="AlphaFoldDB" id="A0A497JKX9"/>
<evidence type="ECO:0000313" key="2">
    <source>
        <dbReference type="EMBL" id="RLG70799.1"/>
    </source>
</evidence>
<reference evidence="2 3" key="1">
    <citation type="submission" date="2018-06" db="EMBL/GenBank/DDBJ databases">
        <title>Extensive metabolic versatility and redundancy in microbially diverse, dynamic hydrothermal sediments.</title>
        <authorList>
            <person name="Dombrowski N."/>
            <person name="Teske A."/>
            <person name="Baker B.J."/>
        </authorList>
    </citation>
    <scope>NUCLEOTIDE SEQUENCE [LARGE SCALE GENOMIC DNA]</scope>
    <source>
        <strain evidence="2">B51_G17</strain>
    </source>
</reference>
<dbReference type="Proteomes" id="UP000278031">
    <property type="component" value="Unassembled WGS sequence"/>
</dbReference>
<dbReference type="EMBL" id="QMWP01000031">
    <property type="protein sequence ID" value="RLG70799.1"/>
    <property type="molecule type" value="Genomic_DNA"/>
</dbReference>
<organism evidence="2 3">
    <name type="scientific">Candidatus Iainarchaeum sp</name>
    <dbReference type="NCBI Taxonomy" id="3101447"/>
    <lineage>
        <taxon>Archaea</taxon>
        <taxon>Candidatus Iainarchaeota</taxon>
        <taxon>Candidatus Iainarchaeia</taxon>
        <taxon>Candidatus Iainarchaeales</taxon>
        <taxon>Candidatus Iainarchaeaceae</taxon>
        <taxon>Candidatus Iainarchaeum</taxon>
    </lineage>
</organism>